<protein>
    <submittedName>
        <fullName evidence="1">Uncharacterized protein</fullName>
    </submittedName>
</protein>
<dbReference type="EMBL" id="AAHKWI010000075">
    <property type="protein sequence ID" value="EBX3157176.1"/>
    <property type="molecule type" value="Genomic_DNA"/>
</dbReference>
<sequence>MKTLTHEQYLALLYSQNVERQDYAVICPMCGTVQSARLLIQAGVAPDFDGVLRYLGFSCVGRFTGKGSPSVEEGKNHGCDWTLGGLLQCHVMVLEDPTGVKRPVFEPATPEQARELAARLGGIYE</sequence>
<reference evidence="1" key="1">
    <citation type="submission" date="2018-07" db="EMBL/GenBank/DDBJ databases">
        <authorList>
            <person name="Ashton P.M."/>
            <person name="Dallman T."/>
            <person name="Nair S."/>
            <person name="De Pinna E."/>
            <person name="Peters T."/>
            <person name="Grant K."/>
        </authorList>
    </citation>
    <scope>NUCLEOTIDE SEQUENCE</scope>
    <source>
        <strain evidence="1">136562</strain>
    </source>
</reference>
<dbReference type="NCBIfam" id="NF041591">
    <property type="entry name" value="CxxC_VVA0879"/>
    <property type="match status" value="1"/>
</dbReference>
<accession>A0A5W5W5H7</accession>
<dbReference type="AlphaFoldDB" id="A0A5W5W5H7"/>
<evidence type="ECO:0000313" key="1">
    <source>
        <dbReference type="EMBL" id="EBX3157176.1"/>
    </source>
</evidence>
<organism evidence="1">
    <name type="scientific">Salmonella newport</name>
    <dbReference type="NCBI Taxonomy" id="108619"/>
    <lineage>
        <taxon>Bacteria</taxon>
        <taxon>Pseudomonadati</taxon>
        <taxon>Pseudomonadota</taxon>
        <taxon>Gammaproteobacteria</taxon>
        <taxon>Enterobacterales</taxon>
        <taxon>Enterobacteriaceae</taxon>
        <taxon>Salmonella</taxon>
    </lineage>
</organism>
<dbReference type="InterPro" id="IPR048166">
    <property type="entry name" value="VVA0879-like"/>
</dbReference>
<proteinExistence type="predicted"/>
<gene>
    <name evidence="1" type="ORF">DRT54_24670</name>
</gene>
<comment type="caution">
    <text evidence="1">The sequence shown here is derived from an EMBL/GenBank/DDBJ whole genome shotgun (WGS) entry which is preliminary data.</text>
</comment>
<name>A0A5W5W5H7_SALNE</name>